<dbReference type="OrthoDB" id="5801564at2"/>
<evidence type="ECO:0000256" key="4">
    <source>
        <dbReference type="ARBA" id="ARBA00023237"/>
    </source>
</evidence>
<keyword evidence="3 6" id="KW-0564">Palmitate</keyword>
<evidence type="ECO:0000256" key="5">
    <source>
        <dbReference type="ARBA" id="ARBA00023288"/>
    </source>
</evidence>
<keyword evidence="4 6" id="KW-0998">Cell outer membrane</keyword>
<accession>A0A448TUQ3</accession>
<dbReference type="PANTHER" id="PTHR38098">
    <property type="entry name" value="LPS-ASSEMBLY LIPOPROTEIN LPTE"/>
    <property type="match status" value="1"/>
</dbReference>
<feature type="signal peptide" evidence="7">
    <location>
        <begin position="1"/>
        <end position="21"/>
    </location>
</feature>
<dbReference type="EMBL" id="LR134510">
    <property type="protein sequence ID" value="VEJ09571.1"/>
    <property type="molecule type" value="Genomic_DNA"/>
</dbReference>
<comment type="subcellular location">
    <subcellularLocation>
        <location evidence="6">Cell outer membrane</location>
        <topology evidence="6">Lipid-anchor</topology>
    </subcellularLocation>
</comment>
<dbReference type="GO" id="GO:0009279">
    <property type="term" value="C:cell outer membrane"/>
    <property type="evidence" value="ECO:0007669"/>
    <property type="project" value="UniProtKB-SubCell"/>
</dbReference>
<comment type="function">
    <text evidence="6">Together with LptD, is involved in the assembly of lipopolysaccharide (LPS) at the surface of the outer membrane. Required for the proper assembly of LptD. Binds LPS and may serve as the LPS recognition site at the outer membrane.</text>
</comment>
<evidence type="ECO:0000313" key="9">
    <source>
        <dbReference type="Proteomes" id="UP000279799"/>
    </source>
</evidence>
<name>A0A448TUQ3_9PAST</name>
<dbReference type="InterPro" id="IPR007485">
    <property type="entry name" value="LPS_assembly_LptE"/>
</dbReference>
<dbReference type="GO" id="GO:1990351">
    <property type="term" value="C:transporter complex"/>
    <property type="evidence" value="ECO:0007669"/>
    <property type="project" value="TreeGrafter"/>
</dbReference>
<keyword evidence="9" id="KW-1185">Reference proteome</keyword>
<dbReference type="GO" id="GO:0015920">
    <property type="term" value="P:lipopolysaccharide transport"/>
    <property type="evidence" value="ECO:0007669"/>
    <property type="project" value="TreeGrafter"/>
</dbReference>
<dbReference type="RefSeq" id="WP_126599612.1">
    <property type="nucleotide sequence ID" value="NZ_LR134510.1"/>
</dbReference>
<dbReference type="Pfam" id="PF04390">
    <property type="entry name" value="LptE"/>
    <property type="match status" value="1"/>
</dbReference>
<keyword evidence="5 6" id="KW-0449">Lipoprotein</keyword>
<feature type="chain" id="PRO_5019539833" description="LPS-assembly lipoprotein LptE" evidence="7">
    <location>
        <begin position="22"/>
        <end position="176"/>
    </location>
</feature>
<dbReference type="PROSITE" id="PS51257">
    <property type="entry name" value="PROKAR_LIPOPROTEIN"/>
    <property type="match status" value="1"/>
</dbReference>
<comment type="subunit">
    <text evidence="6">Component of the lipopolysaccharide transport and assembly complex. Interacts with LptD.</text>
</comment>
<evidence type="ECO:0000256" key="2">
    <source>
        <dbReference type="ARBA" id="ARBA00023136"/>
    </source>
</evidence>
<comment type="similarity">
    <text evidence="6">Belongs to the LptE lipoprotein family.</text>
</comment>
<dbReference type="GO" id="GO:0001530">
    <property type="term" value="F:lipopolysaccharide binding"/>
    <property type="evidence" value="ECO:0007669"/>
    <property type="project" value="TreeGrafter"/>
</dbReference>
<evidence type="ECO:0000256" key="7">
    <source>
        <dbReference type="SAM" id="SignalP"/>
    </source>
</evidence>
<dbReference type="GO" id="GO:0043165">
    <property type="term" value="P:Gram-negative-bacterium-type cell outer membrane assembly"/>
    <property type="evidence" value="ECO:0007669"/>
    <property type="project" value="UniProtKB-UniRule"/>
</dbReference>
<protein>
    <recommendedName>
        <fullName evidence="6">LPS-assembly lipoprotein LptE</fullName>
    </recommendedName>
</protein>
<dbReference type="KEGG" id="adp:NCTC12871_01043"/>
<evidence type="ECO:0000256" key="3">
    <source>
        <dbReference type="ARBA" id="ARBA00023139"/>
    </source>
</evidence>
<dbReference type="Proteomes" id="UP000279799">
    <property type="component" value="Chromosome"/>
</dbReference>
<evidence type="ECO:0000313" key="8">
    <source>
        <dbReference type="EMBL" id="VEJ09571.1"/>
    </source>
</evidence>
<evidence type="ECO:0000256" key="1">
    <source>
        <dbReference type="ARBA" id="ARBA00022729"/>
    </source>
</evidence>
<reference evidence="8 9" key="1">
    <citation type="submission" date="2018-12" db="EMBL/GenBank/DDBJ databases">
        <authorList>
            <consortium name="Pathogen Informatics"/>
        </authorList>
    </citation>
    <scope>NUCLEOTIDE SEQUENCE [LARGE SCALE GENOMIC DNA]</scope>
    <source>
        <strain evidence="8 9">NCTC12871</strain>
    </source>
</reference>
<dbReference type="HAMAP" id="MF_01186">
    <property type="entry name" value="LPS_assembly_LptE"/>
    <property type="match status" value="1"/>
</dbReference>
<evidence type="ECO:0000256" key="6">
    <source>
        <dbReference type="HAMAP-Rule" id="MF_01186"/>
    </source>
</evidence>
<sequence>MRNKVKIALLGIFLSVLSACGFQFKTGEMLPPELRTMKFETGDKYSDMARIMRQTLRLNAIQLVDKNTKDVPTFYLDGMTESSDVSALFATGKEAEQLLVVKANARIIMPNGESYPLSTQVVHNFFDSPQEALAKTTQKDVLWKQMQRQAAEQLINRLMALKDKLKPSLVVNKVEK</sequence>
<dbReference type="AlphaFoldDB" id="A0A448TUQ3"/>
<dbReference type="PANTHER" id="PTHR38098:SF1">
    <property type="entry name" value="LPS-ASSEMBLY LIPOPROTEIN LPTE"/>
    <property type="match status" value="1"/>
</dbReference>
<keyword evidence="2 6" id="KW-0472">Membrane</keyword>
<dbReference type="Gene3D" id="3.30.160.150">
    <property type="entry name" value="Lipoprotein like domain"/>
    <property type="match status" value="1"/>
</dbReference>
<proteinExistence type="inferred from homology"/>
<gene>
    <name evidence="6 8" type="primary">lptE</name>
    <name evidence="8" type="ORF">NCTC12871_01043</name>
</gene>
<keyword evidence="1 6" id="KW-0732">Signal</keyword>
<organism evidence="8 9">
    <name type="scientific">Actinobacillus delphinicola</name>
    <dbReference type="NCBI Taxonomy" id="51161"/>
    <lineage>
        <taxon>Bacteria</taxon>
        <taxon>Pseudomonadati</taxon>
        <taxon>Pseudomonadota</taxon>
        <taxon>Gammaproteobacteria</taxon>
        <taxon>Pasteurellales</taxon>
        <taxon>Pasteurellaceae</taxon>
        <taxon>Actinobacillus</taxon>
    </lineage>
</organism>